<dbReference type="InterPro" id="IPR037431">
    <property type="entry name" value="REX4_DEDDh_dom"/>
</dbReference>
<comment type="similarity">
    <text evidence="2">Belongs to the REXO4 family.</text>
</comment>
<dbReference type="GO" id="GO:0005634">
    <property type="term" value="C:nucleus"/>
    <property type="evidence" value="ECO:0007669"/>
    <property type="project" value="UniProtKB-SubCell"/>
</dbReference>
<evidence type="ECO:0000313" key="12">
    <source>
        <dbReference type="Proteomes" id="UP001211907"/>
    </source>
</evidence>
<comment type="caution">
    <text evidence="11">The sequence shown here is derived from an EMBL/GenBank/DDBJ whole genome shotgun (WGS) entry which is preliminary data.</text>
</comment>
<comment type="subcellular location">
    <subcellularLocation>
        <location evidence="1">Nucleus</location>
    </subcellularLocation>
</comment>
<evidence type="ECO:0000256" key="1">
    <source>
        <dbReference type="ARBA" id="ARBA00004123"/>
    </source>
</evidence>
<dbReference type="CDD" id="cd06144">
    <property type="entry name" value="REX4_like"/>
    <property type="match status" value="1"/>
</dbReference>
<evidence type="ECO:0000256" key="3">
    <source>
        <dbReference type="ARBA" id="ARBA00016937"/>
    </source>
</evidence>
<dbReference type="SMART" id="SM00479">
    <property type="entry name" value="EXOIII"/>
    <property type="match status" value="1"/>
</dbReference>
<evidence type="ECO:0000259" key="10">
    <source>
        <dbReference type="SMART" id="SM00479"/>
    </source>
</evidence>
<proteinExistence type="inferred from homology"/>
<dbReference type="PANTHER" id="PTHR12801">
    <property type="entry name" value="RNA EXONUCLEASE REXO1 / RECO3 FAMILY MEMBER-RELATED"/>
    <property type="match status" value="1"/>
</dbReference>
<evidence type="ECO:0000256" key="9">
    <source>
        <dbReference type="ARBA" id="ARBA00025599"/>
    </source>
</evidence>
<reference evidence="11" key="1">
    <citation type="submission" date="2020-05" db="EMBL/GenBank/DDBJ databases">
        <title>Phylogenomic resolution of chytrid fungi.</title>
        <authorList>
            <person name="Stajich J.E."/>
            <person name="Amses K."/>
            <person name="Simmons R."/>
            <person name="Seto K."/>
            <person name="Myers J."/>
            <person name="Bonds A."/>
            <person name="Quandt C.A."/>
            <person name="Barry K."/>
            <person name="Liu P."/>
            <person name="Grigoriev I."/>
            <person name="Longcore J.E."/>
            <person name="James T.Y."/>
        </authorList>
    </citation>
    <scope>NUCLEOTIDE SEQUENCE</scope>
    <source>
        <strain evidence="11">JEL0513</strain>
    </source>
</reference>
<dbReference type="FunFam" id="3.30.420.10:FF:000007">
    <property type="entry name" value="Interferon-stimulated exonuclease gene 20"/>
    <property type="match status" value="1"/>
</dbReference>
<keyword evidence="7 11" id="KW-0269">Exonuclease</keyword>
<keyword evidence="12" id="KW-1185">Reference proteome</keyword>
<sequence length="173" mass="19512">AGKYVAIDCEMVGVGLYGAESALARVSVVNYHGHTLLDTYVIPREKVTDYRTHVSGITSALLNPEKNNNLMTFDNAQKLVSELLANKIVIGHALKNDFKALLLDHPRRLLRDTSEYKPFKAMAKGRRPALRKLAKQILNIDVQGGEHSSVEDARVTMMIYKQHRDDWENIIIK</sequence>
<keyword evidence="8" id="KW-0539">Nucleus</keyword>
<dbReference type="Pfam" id="PF00929">
    <property type="entry name" value="RNase_T"/>
    <property type="match status" value="1"/>
</dbReference>
<evidence type="ECO:0000256" key="8">
    <source>
        <dbReference type="ARBA" id="ARBA00023242"/>
    </source>
</evidence>
<evidence type="ECO:0000256" key="2">
    <source>
        <dbReference type="ARBA" id="ARBA00010489"/>
    </source>
</evidence>
<evidence type="ECO:0000256" key="6">
    <source>
        <dbReference type="ARBA" id="ARBA00022801"/>
    </source>
</evidence>
<keyword evidence="5" id="KW-0540">Nuclease</keyword>
<dbReference type="Proteomes" id="UP001211907">
    <property type="component" value="Unassembled WGS sequence"/>
</dbReference>
<accession>A0AAD5T0Z9</accession>
<dbReference type="GO" id="GO:0008408">
    <property type="term" value="F:3'-5' exonuclease activity"/>
    <property type="evidence" value="ECO:0007669"/>
    <property type="project" value="InterPro"/>
</dbReference>
<evidence type="ECO:0000256" key="4">
    <source>
        <dbReference type="ARBA" id="ARBA00022552"/>
    </source>
</evidence>
<dbReference type="GO" id="GO:0003676">
    <property type="term" value="F:nucleic acid binding"/>
    <property type="evidence" value="ECO:0007669"/>
    <property type="project" value="InterPro"/>
</dbReference>
<evidence type="ECO:0000256" key="5">
    <source>
        <dbReference type="ARBA" id="ARBA00022722"/>
    </source>
</evidence>
<dbReference type="InterPro" id="IPR012337">
    <property type="entry name" value="RNaseH-like_sf"/>
</dbReference>
<comment type="function">
    <text evidence="9">Exoribonuclease involved in ribosome biosynthesis. Involved in the processing of ITS1, the internal transcribed spacer localized between the 18S and 5.8S rRNAs.</text>
</comment>
<name>A0AAD5T0Z9_9FUNG</name>
<dbReference type="InterPro" id="IPR036397">
    <property type="entry name" value="RNaseH_sf"/>
</dbReference>
<keyword evidence="4" id="KW-0698">rRNA processing</keyword>
<dbReference type="AlphaFoldDB" id="A0AAD5T0Z9"/>
<feature type="non-terminal residue" evidence="11">
    <location>
        <position position="173"/>
    </location>
</feature>
<evidence type="ECO:0000313" key="11">
    <source>
        <dbReference type="EMBL" id="KAJ3111343.1"/>
    </source>
</evidence>
<evidence type="ECO:0000256" key="7">
    <source>
        <dbReference type="ARBA" id="ARBA00022839"/>
    </source>
</evidence>
<dbReference type="GO" id="GO:0006364">
    <property type="term" value="P:rRNA processing"/>
    <property type="evidence" value="ECO:0007669"/>
    <property type="project" value="UniProtKB-KW"/>
</dbReference>
<dbReference type="Gene3D" id="3.30.420.10">
    <property type="entry name" value="Ribonuclease H-like superfamily/Ribonuclease H"/>
    <property type="match status" value="1"/>
</dbReference>
<organism evidence="11 12">
    <name type="scientific">Physocladia obscura</name>
    <dbReference type="NCBI Taxonomy" id="109957"/>
    <lineage>
        <taxon>Eukaryota</taxon>
        <taxon>Fungi</taxon>
        <taxon>Fungi incertae sedis</taxon>
        <taxon>Chytridiomycota</taxon>
        <taxon>Chytridiomycota incertae sedis</taxon>
        <taxon>Chytridiomycetes</taxon>
        <taxon>Chytridiales</taxon>
        <taxon>Chytriomycetaceae</taxon>
        <taxon>Physocladia</taxon>
    </lineage>
</organism>
<dbReference type="EMBL" id="JADGJH010001640">
    <property type="protein sequence ID" value="KAJ3111343.1"/>
    <property type="molecule type" value="Genomic_DNA"/>
</dbReference>
<dbReference type="InterPro" id="IPR013520">
    <property type="entry name" value="Ribonucl_H"/>
</dbReference>
<gene>
    <name evidence="11" type="primary">REX4</name>
    <name evidence="11" type="ORF">HK100_002723</name>
</gene>
<keyword evidence="6" id="KW-0378">Hydrolase</keyword>
<feature type="domain" description="Exonuclease" evidence="10">
    <location>
        <begin position="3"/>
        <end position="169"/>
    </location>
</feature>
<dbReference type="SUPFAM" id="SSF53098">
    <property type="entry name" value="Ribonuclease H-like"/>
    <property type="match status" value="1"/>
</dbReference>
<protein>
    <recommendedName>
        <fullName evidence="3">RNA exonuclease 4</fullName>
    </recommendedName>
</protein>
<dbReference type="InterPro" id="IPR047021">
    <property type="entry name" value="REXO1/3/4-like"/>
</dbReference>
<feature type="non-terminal residue" evidence="11">
    <location>
        <position position="1"/>
    </location>
</feature>
<dbReference type="PANTHER" id="PTHR12801:SF45">
    <property type="entry name" value="RNA EXONUCLEASE 4"/>
    <property type="match status" value="1"/>
</dbReference>